<evidence type="ECO:0000313" key="2">
    <source>
        <dbReference type="Proteomes" id="UP000535937"/>
    </source>
</evidence>
<keyword evidence="2" id="KW-1185">Reference proteome</keyword>
<evidence type="ECO:0000313" key="1">
    <source>
        <dbReference type="EMBL" id="MBB3060649.1"/>
    </source>
</evidence>
<dbReference type="RefSeq" id="WP_183458199.1">
    <property type="nucleotide sequence ID" value="NZ_JACHWZ010000005.1"/>
</dbReference>
<proteinExistence type="predicted"/>
<name>A0A7W4WAI4_9GAMM</name>
<protein>
    <submittedName>
        <fullName evidence="1">Uncharacterized protein</fullName>
    </submittedName>
</protein>
<dbReference type="AlphaFoldDB" id="A0A7W4WAI4"/>
<sequence length="45" mass="4805">MATGVAGCATTEPKGAPDTLTVNGQQFHCMEQELESKVLVRCVRP</sequence>
<organism evidence="1 2">
    <name type="scientific">Microbulbifer rhizosphaerae</name>
    <dbReference type="NCBI Taxonomy" id="1562603"/>
    <lineage>
        <taxon>Bacteria</taxon>
        <taxon>Pseudomonadati</taxon>
        <taxon>Pseudomonadota</taxon>
        <taxon>Gammaproteobacteria</taxon>
        <taxon>Cellvibrionales</taxon>
        <taxon>Microbulbiferaceae</taxon>
        <taxon>Microbulbifer</taxon>
    </lineage>
</organism>
<dbReference type="Proteomes" id="UP000535937">
    <property type="component" value="Unassembled WGS sequence"/>
</dbReference>
<dbReference type="EMBL" id="JACHWZ010000005">
    <property type="protein sequence ID" value="MBB3060649.1"/>
    <property type="molecule type" value="Genomic_DNA"/>
</dbReference>
<gene>
    <name evidence="1" type="ORF">FHS09_001468</name>
</gene>
<comment type="caution">
    <text evidence="1">The sequence shown here is derived from an EMBL/GenBank/DDBJ whole genome shotgun (WGS) entry which is preliminary data.</text>
</comment>
<accession>A0A7W4WAI4</accession>
<reference evidence="1 2" key="1">
    <citation type="submission" date="2020-08" db="EMBL/GenBank/DDBJ databases">
        <title>Genomic Encyclopedia of Type Strains, Phase III (KMG-III): the genomes of soil and plant-associated and newly described type strains.</title>
        <authorList>
            <person name="Whitman W."/>
        </authorList>
    </citation>
    <scope>NUCLEOTIDE SEQUENCE [LARGE SCALE GENOMIC DNA]</scope>
    <source>
        <strain evidence="1 2">CECT 8799</strain>
    </source>
</reference>